<dbReference type="EMBL" id="HACG01007592">
    <property type="protein sequence ID" value="CEK54457.1"/>
    <property type="molecule type" value="Transcribed_RNA"/>
</dbReference>
<sequence>MLFIIKFNMVVRLAPTNITATILHKKITEITTVYSSAVQHGDSVIHSCYPILLCVALRLIRFQEN</sequence>
<proteinExistence type="predicted"/>
<evidence type="ECO:0000313" key="1">
    <source>
        <dbReference type="EMBL" id="CEK54457.1"/>
    </source>
</evidence>
<gene>
    <name evidence="1" type="primary">ORF22847</name>
</gene>
<organism evidence="1">
    <name type="scientific">Arion vulgaris</name>
    <dbReference type="NCBI Taxonomy" id="1028688"/>
    <lineage>
        <taxon>Eukaryota</taxon>
        <taxon>Metazoa</taxon>
        <taxon>Spiralia</taxon>
        <taxon>Lophotrochozoa</taxon>
        <taxon>Mollusca</taxon>
        <taxon>Gastropoda</taxon>
        <taxon>Heterobranchia</taxon>
        <taxon>Euthyneura</taxon>
        <taxon>Panpulmonata</taxon>
        <taxon>Eupulmonata</taxon>
        <taxon>Stylommatophora</taxon>
        <taxon>Helicina</taxon>
        <taxon>Arionoidea</taxon>
        <taxon>Arionidae</taxon>
        <taxon>Arion</taxon>
    </lineage>
</organism>
<protein>
    <submittedName>
        <fullName evidence="1">Uncharacterized protein</fullName>
    </submittedName>
</protein>
<feature type="non-terminal residue" evidence="1">
    <location>
        <position position="65"/>
    </location>
</feature>
<reference evidence="1" key="1">
    <citation type="submission" date="2014-12" db="EMBL/GenBank/DDBJ databases">
        <title>Insight into the proteome of Arion vulgaris.</title>
        <authorList>
            <person name="Aradska J."/>
            <person name="Bulat T."/>
            <person name="Smidak R."/>
            <person name="Sarate P."/>
            <person name="Gangsoo J."/>
            <person name="Sialana F."/>
            <person name="Bilban M."/>
            <person name="Lubec G."/>
        </authorList>
    </citation>
    <scope>NUCLEOTIDE SEQUENCE</scope>
    <source>
        <tissue evidence="1">Skin</tissue>
    </source>
</reference>
<accession>A0A0B6YE17</accession>
<name>A0A0B6YE17_9EUPU</name>
<dbReference type="AlphaFoldDB" id="A0A0B6YE17"/>